<evidence type="ECO:0000256" key="8">
    <source>
        <dbReference type="ARBA" id="ARBA00068163"/>
    </source>
</evidence>
<sequence length="201" mass="21443">MHSLANRKLILGSTSVYRRELLERLRLPFSVESPHVDETPQPGELPAALACRLALAKAEAVAARFPEAVVIGSDQVADLDGLALGKPGNHARAVQQLQQMAGRVVVFQTAIAVVCRATSFSQQALAPVKVTFRTLSATEIENYLRAEQPYDCAGSAKSEGLGIALLERIDNDDPTALIGLPLIRTAALLRAAGLDLLASPR</sequence>
<dbReference type="HAMAP" id="MF_00528">
    <property type="entry name" value="Maf"/>
    <property type="match status" value="1"/>
</dbReference>
<comment type="subcellular location">
    <subcellularLocation>
        <location evidence="1 9">Cytoplasm</location>
    </subcellularLocation>
</comment>
<dbReference type="GO" id="GO:0047429">
    <property type="term" value="F:nucleoside triphosphate diphosphatase activity"/>
    <property type="evidence" value="ECO:0007669"/>
    <property type="project" value="InterPro"/>
</dbReference>
<dbReference type="PIRSF" id="PIRSF006305">
    <property type="entry name" value="Maf"/>
    <property type="match status" value="1"/>
</dbReference>
<feature type="site" description="Important for substrate specificity" evidence="9">
    <location>
        <position position="75"/>
    </location>
</feature>
<comment type="caution">
    <text evidence="10">The sequence shown here is derived from an EMBL/GenBank/DDBJ whole genome shotgun (WGS) entry which is preliminary data.</text>
</comment>
<proteinExistence type="inferred from homology"/>
<dbReference type="NCBIfam" id="TIGR00172">
    <property type="entry name" value="maf"/>
    <property type="match status" value="1"/>
</dbReference>
<reference evidence="10 11" key="1">
    <citation type="submission" date="2018-05" db="EMBL/GenBank/DDBJ databases">
        <title>Rhodoferax soyangensis sp.nov., isolated from an oligotrophic freshwater lake.</title>
        <authorList>
            <person name="Park M."/>
        </authorList>
    </citation>
    <scope>NUCLEOTIDE SEQUENCE [LARGE SCALE GENOMIC DNA]</scope>
    <source>
        <strain evidence="10 11">IMCC26218</strain>
    </source>
</reference>
<evidence type="ECO:0000256" key="1">
    <source>
        <dbReference type="ARBA" id="ARBA00004496"/>
    </source>
</evidence>
<dbReference type="InterPro" id="IPR003697">
    <property type="entry name" value="Maf-like"/>
</dbReference>
<comment type="similarity">
    <text evidence="7 9">Belongs to the Maf family. YceF subfamily.</text>
</comment>
<name>A0A3E1R856_9BURK</name>
<evidence type="ECO:0000256" key="2">
    <source>
        <dbReference type="ARBA" id="ARBA00022490"/>
    </source>
</evidence>
<keyword evidence="2 9" id="KW-0963">Cytoplasm</keyword>
<dbReference type="EC" id="3.6.1.-" evidence="9"/>
<keyword evidence="11" id="KW-1185">Reference proteome</keyword>
<dbReference type="RefSeq" id="WP_117179518.1">
    <property type="nucleotide sequence ID" value="NZ_QFZK01000015.1"/>
</dbReference>
<dbReference type="AlphaFoldDB" id="A0A3E1R856"/>
<comment type="catalytic activity">
    <reaction evidence="5 9">
        <text>N(7)-methyl-GTP + H2O = N(7)-methyl-GMP + diphosphate + H(+)</text>
        <dbReference type="Rhea" id="RHEA:58744"/>
        <dbReference type="ChEBI" id="CHEBI:15377"/>
        <dbReference type="ChEBI" id="CHEBI:15378"/>
        <dbReference type="ChEBI" id="CHEBI:33019"/>
        <dbReference type="ChEBI" id="CHEBI:58285"/>
        <dbReference type="ChEBI" id="CHEBI:87133"/>
    </reaction>
</comment>
<evidence type="ECO:0000313" key="10">
    <source>
        <dbReference type="EMBL" id="RFO95549.1"/>
    </source>
</evidence>
<comment type="caution">
    <text evidence="9">Lacks conserved residue(s) required for the propagation of feature annotation.</text>
</comment>
<evidence type="ECO:0000256" key="4">
    <source>
        <dbReference type="ARBA" id="ARBA00023080"/>
    </source>
</evidence>
<dbReference type="OrthoDB" id="9813694at2"/>
<evidence type="ECO:0000256" key="7">
    <source>
        <dbReference type="ARBA" id="ARBA00060749"/>
    </source>
</evidence>
<evidence type="ECO:0000313" key="11">
    <source>
        <dbReference type="Proteomes" id="UP000260665"/>
    </source>
</evidence>
<protein>
    <recommendedName>
        <fullName evidence="8 9">7-methyl-GTP pyrophosphatase</fullName>
        <shortName evidence="9">m(7)GTP pyrophosphatase</shortName>
        <ecNumber evidence="9">3.6.1.-</ecNumber>
    </recommendedName>
</protein>
<comment type="function">
    <text evidence="6 9">Nucleoside triphosphate pyrophosphatase that hydrolyzes 7-methyl-GTP (m(7)GTP). May have a dual role in cell division arrest and in preventing the incorporation of modified nucleotides into cellular nucleic acids.</text>
</comment>
<feature type="active site" description="Proton acceptor" evidence="9">
    <location>
        <position position="74"/>
    </location>
</feature>
<dbReference type="PANTHER" id="PTHR43213">
    <property type="entry name" value="BIFUNCTIONAL DTTP/UTP PYROPHOSPHATASE/METHYLTRANSFERASE PROTEIN-RELATED"/>
    <property type="match status" value="1"/>
</dbReference>
<keyword evidence="3 9" id="KW-0378">Hydrolase</keyword>
<feature type="site" description="Important for substrate specificity" evidence="9">
    <location>
        <position position="159"/>
    </location>
</feature>
<dbReference type="GO" id="GO:0009117">
    <property type="term" value="P:nucleotide metabolic process"/>
    <property type="evidence" value="ECO:0007669"/>
    <property type="project" value="UniProtKB-KW"/>
</dbReference>
<dbReference type="InterPro" id="IPR029001">
    <property type="entry name" value="ITPase-like_fam"/>
</dbReference>
<evidence type="ECO:0000256" key="5">
    <source>
        <dbReference type="ARBA" id="ARBA00050213"/>
    </source>
</evidence>
<dbReference type="GO" id="GO:0005737">
    <property type="term" value="C:cytoplasm"/>
    <property type="evidence" value="ECO:0007669"/>
    <property type="project" value="UniProtKB-SubCell"/>
</dbReference>
<organism evidence="10 11">
    <name type="scientific">Rhodoferax lacus</name>
    <dbReference type="NCBI Taxonomy" id="2184758"/>
    <lineage>
        <taxon>Bacteria</taxon>
        <taxon>Pseudomonadati</taxon>
        <taxon>Pseudomonadota</taxon>
        <taxon>Betaproteobacteria</taxon>
        <taxon>Burkholderiales</taxon>
        <taxon>Comamonadaceae</taxon>
        <taxon>Rhodoferax</taxon>
    </lineage>
</organism>
<keyword evidence="4 9" id="KW-0546">Nucleotide metabolism</keyword>
<dbReference type="PANTHER" id="PTHR43213:SF10">
    <property type="entry name" value="7-METHYL-GTP PYROPHOSPHATASE"/>
    <property type="match status" value="1"/>
</dbReference>
<evidence type="ECO:0000256" key="6">
    <source>
        <dbReference type="ARBA" id="ARBA00053369"/>
    </source>
</evidence>
<dbReference type="Proteomes" id="UP000260665">
    <property type="component" value="Unassembled WGS sequence"/>
</dbReference>
<comment type="cofactor">
    <cofactor evidence="9">
        <name>a divalent metal cation</name>
        <dbReference type="ChEBI" id="CHEBI:60240"/>
    </cofactor>
</comment>
<feature type="site" description="Important for substrate specificity" evidence="9">
    <location>
        <position position="17"/>
    </location>
</feature>
<dbReference type="Pfam" id="PF02545">
    <property type="entry name" value="Maf"/>
    <property type="match status" value="1"/>
</dbReference>
<evidence type="ECO:0000256" key="9">
    <source>
        <dbReference type="HAMAP-Rule" id="MF_00528"/>
    </source>
</evidence>
<dbReference type="EMBL" id="QFZK01000015">
    <property type="protein sequence ID" value="RFO95549.1"/>
    <property type="molecule type" value="Genomic_DNA"/>
</dbReference>
<dbReference type="Gene3D" id="3.90.950.10">
    <property type="match status" value="1"/>
</dbReference>
<accession>A0A3E1R856</accession>
<dbReference type="SUPFAM" id="SSF52972">
    <property type="entry name" value="ITPase-like"/>
    <property type="match status" value="1"/>
</dbReference>
<evidence type="ECO:0000256" key="3">
    <source>
        <dbReference type="ARBA" id="ARBA00022801"/>
    </source>
</evidence>
<gene>
    <name evidence="10" type="ORF">DIC66_18000</name>
</gene>
<dbReference type="FunFam" id="3.90.950.10:FF:000005">
    <property type="entry name" value="7-methyl-GTP pyrophosphatase"/>
    <property type="match status" value="1"/>
</dbReference>